<accession>A0A1I7XH90</accession>
<reference evidence="2" key="1">
    <citation type="submission" date="2016-11" db="UniProtKB">
        <authorList>
            <consortium name="WormBaseParasite"/>
        </authorList>
    </citation>
    <scope>IDENTIFICATION</scope>
</reference>
<organism evidence="1 2">
    <name type="scientific">Heterorhabditis bacteriophora</name>
    <name type="common">Entomopathogenic nematode worm</name>
    <dbReference type="NCBI Taxonomy" id="37862"/>
    <lineage>
        <taxon>Eukaryota</taxon>
        <taxon>Metazoa</taxon>
        <taxon>Ecdysozoa</taxon>
        <taxon>Nematoda</taxon>
        <taxon>Chromadorea</taxon>
        <taxon>Rhabditida</taxon>
        <taxon>Rhabditina</taxon>
        <taxon>Rhabditomorpha</taxon>
        <taxon>Strongyloidea</taxon>
        <taxon>Heterorhabditidae</taxon>
        <taxon>Heterorhabditis</taxon>
    </lineage>
</organism>
<proteinExistence type="predicted"/>
<evidence type="ECO:0000313" key="2">
    <source>
        <dbReference type="WBParaSite" id="Hba_17051"/>
    </source>
</evidence>
<name>A0A1I7XH90_HETBA</name>
<keyword evidence="1" id="KW-1185">Reference proteome</keyword>
<protein>
    <submittedName>
        <fullName evidence="2">Uncharacterized protein</fullName>
    </submittedName>
</protein>
<dbReference type="Proteomes" id="UP000095283">
    <property type="component" value="Unplaced"/>
</dbReference>
<dbReference type="WBParaSite" id="Hba_17051">
    <property type="protein sequence ID" value="Hba_17051"/>
    <property type="gene ID" value="Hba_17051"/>
</dbReference>
<sequence length="61" mass="6944">MPLKVLLDVMSTDLIIMTNVTASLLLHIDYSPSKHVKRECSILNIQRYFVIENNGNGRTIN</sequence>
<dbReference type="AlphaFoldDB" id="A0A1I7XH90"/>
<evidence type="ECO:0000313" key="1">
    <source>
        <dbReference type="Proteomes" id="UP000095283"/>
    </source>
</evidence>